<sequence length="237" mass="27686">MNESLLVKGWVAGLKLLEKISFFYILRNCIFNNKSDEVNRNFIDFWILLNMFIAFGFIFISDNDNINNIVKYLFVIYGSSRIFEILIYQLNVMLVHPYKGEVYSLNSYRRMTIALIHNFFEIVFWFAGTYLTFQFIQGITPGDAIYHSFTHMVTYSLDIDKGKWSSIALVVLQSQALMGVFMTVISLSRFISLFPQPKSMNELENLDYGTVIEGQELMDIKKELEEIKKMMSDKVNQ</sequence>
<dbReference type="EMBL" id="JAKZFC010000001">
    <property type="protein sequence ID" value="MCH7320653.1"/>
    <property type="molecule type" value="Genomic_DNA"/>
</dbReference>
<evidence type="ECO:0000256" key="1">
    <source>
        <dbReference type="SAM" id="Phobius"/>
    </source>
</evidence>
<keyword evidence="3" id="KW-1185">Reference proteome</keyword>
<accession>A0ABS9U8U3</accession>
<comment type="caution">
    <text evidence="2">The sequence shown here is derived from an EMBL/GenBank/DDBJ whole genome shotgun (WGS) entry which is preliminary data.</text>
</comment>
<evidence type="ECO:0008006" key="4">
    <source>
        <dbReference type="Google" id="ProtNLM"/>
    </source>
</evidence>
<keyword evidence="1" id="KW-0472">Membrane</keyword>
<reference evidence="2 3" key="1">
    <citation type="submission" date="2022-03" db="EMBL/GenBank/DDBJ databases">
        <authorList>
            <person name="Jo J.-H."/>
            <person name="Im W.-T."/>
        </authorList>
    </citation>
    <scope>NUCLEOTIDE SEQUENCE [LARGE SCALE GENOMIC DNA]</scope>
    <source>
        <strain evidence="2 3">MA9</strain>
    </source>
</reference>
<protein>
    <recommendedName>
        <fullName evidence="4">Potassium channel domain-containing protein</fullName>
    </recommendedName>
</protein>
<feature type="transmembrane region" description="Helical" evidence="1">
    <location>
        <begin position="42"/>
        <end position="60"/>
    </location>
</feature>
<name>A0ABS9U8U3_9BACL</name>
<dbReference type="Proteomes" id="UP001316087">
    <property type="component" value="Unassembled WGS sequence"/>
</dbReference>
<proteinExistence type="predicted"/>
<feature type="transmembrane region" description="Helical" evidence="1">
    <location>
        <begin position="167"/>
        <end position="191"/>
    </location>
</feature>
<evidence type="ECO:0000313" key="2">
    <source>
        <dbReference type="EMBL" id="MCH7320653.1"/>
    </source>
</evidence>
<organism evidence="2 3">
    <name type="scientific">Solibacillus palustris</name>
    <dbReference type="NCBI Taxonomy" id="2908203"/>
    <lineage>
        <taxon>Bacteria</taxon>
        <taxon>Bacillati</taxon>
        <taxon>Bacillota</taxon>
        <taxon>Bacilli</taxon>
        <taxon>Bacillales</taxon>
        <taxon>Caryophanaceae</taxon>
        <taxon>Solibacillus</taxon>
    </lineage>
</organism>
<feature type="transmembrane region" description="Helical" evidence="1">
    <location>
        <begin position="115"/>
        <end position="136"/>
    </location>
</feature>
<keyword evidence="1" id="KW-0812">Transmembrane</keyword>
<gene>
    <name evidence="2" type="ORF">LZ480_02030</name>
</gene>
<dbReference type="RefSeq" id="WP_241367672.1">
    <property type="nucleotide sequence ID" value="NZ_JAKZFC010000001.1"/>
</dbReference>
<evidence type="ECO:0000313" key="3">
    <source>
        <dbReference type="Proteomes" id="UP001316087"/>
    </source>
</evidence>
<keyword evidence="1" id="KW-1133">Transmembrane helix</keyword>